<sequence>MYQMLFGDNYTEYALYNKNDQHMFNQGIVVHAEFNEARNADISSMEETHENTKHHLSVELCNHGSSESLPIDTGQSLLFSETEIQYSLTKTNEFIINNIIHEYYLDHVDISVEKAISNGVGFVKMKTIWHTENM</sequence>
<evidence type="ECO:0000313" key="1">
    <source>
        <dbReference type="EMBL" id="KAL3861170.1"/>
    </source>
</evidence>
<dbReference type="Proteomes" id="UP001634394">
    <property type="component" value="Unassembled WGS sequence"/>
</dbReference>
<protein>
    <submittedName>
        <fullName evidence="1">Uncharacterized protein</fullName>
    </submittedName>
</protein>
<keyword evidence="2" id="KW-1185">Reference proteome</keyword>
<comment type="caution">
    <text evidence="1">The sequence shown here is derived from an EMBL/GenBank/DDBJ whole genome shotgun (WGS) entry which is preliminary data.</text>
</comment>
<reference evidence="1 2" key="1">
    <citation type="submission" date="2024-11" db="EMBL/GenBank/DDBJ databases">
        <title>Chromosome-level genome assembly of the freshwater bivalve Anodonta woodiana.</title>
        <authorList>
            <person name="Chen X."/>
        </authorList>
    </citation>
    <scope>NUCLEOTIDE SEQUENCE [LARGE SCALE GENOMIC DNA]</scope>
    <source>
        <strain evidence="1">MN2024</strain>
        <tissue evidence="1">Gills</tissue>
    </source>
</reference>
<proteinExistence type="predicted"/>
<dbReference type="AlphaFoldDB" id="A0ABD3VHW6"/>
<gene>
    <name evidence="1" type="ORF">ACJMK2_007235</name>
</gene>
<accession>A0ABD3VHW6</accession>
<name>A0ABD3VHW6_SINWO</name>
<organism evidence="1 2">
    <name type="scientific">Sinanodonta woodiana</name>
    <name type="common">Chinese pond mussel</name>
    <name type="synonym">Anodonta woodiana</name>
    <dbReference type="NCBI Taxonomy" id="1069815"/>
    <lineage>
        <taxon>Eukaryota</taxon>
        <taxon>Metazoa</taxon>
        <taxon>Spiralia</taxon>
        <taxon>Lophotrochozoa</taxon>
        <taxon>Mollusca</taxon>
        <taxon>Bivalvia</taxon>
        <taxon>Autobranchia</taxon>
        <taxon>Heteroconchia</taxon>
        <taxon>Palaeoheterodonta</taxon>
        <taxon>Unionida</taxon>
        <taxon>Unionoidea</taxon>
        <taxon>Unionidae</taxon>
        <taxon>Unioninae</taxon>
        <taxon>Sinanodonta</taxon>
    </lineage>
</organism>
<evidence type="ECO:0000313" key="2">
    <source>
        <dbReference type="Proteomes" id="UP001634394"/>
    </source>
</evidence>
<dbReference type="EMBL" id="JBJQND010000011">
    <property type="protein sequence ID" value="KAL3861170.1"/>
    <property type="molecule type" value="Genomic_DNA"/>
</dbReference>